<accession>A0AC34QP96</accession>
<protein>
    <submittedName>
        <fullName evidence="2">Mpv17-like protein 2</fullName>
    </submittedName>
</protein>
<proteinExistence type="predicted"/>
<evidence type="ECO:0000313" key="2">
    <source>
        <dbReference type="WBParaSite" id="JU765_v2.g18092.t2"/>
    </source>
</evidence>
<name>A0AC34QP96_9BILA</name>
<dbReference type="Proteomes" id="UP000887576">
    <property type="component" value="Unplaced"/>
</dbReference>
<evidence type="ECO:0000313" key="1">
    <source>
        <dbReference type="Proteomes" id="UP000887576"/>
    </source>
</evidence>
<dbReference type="WBParaSite" id="JU765_v2.g18092.t2">
    <property type="protein sequence ID" value="JU765_v2.g18092.t2"/>
    <property type="gene ID" value="JU765_v2.g18092"/>
</dbReference>
<reference evidence="2" key="1">
    <citation type="submission" date="2022-11" db="UniProtKB">
        <authorList>
            <consortium name="WormBaseParasite"/>
        </authorList>
    </citation>
    <scope>IDENTIFICATION</scope>
</reference>
<organism evidence="1 2">
    <name type="scientific">Panagrolaimus sp. JU765</name>
    <dbReference type="NCBI Taxonomy" id="591449"/>
    <lineage>
        <taxon>Eukaryota</taxon>
        <taxon>Metazoa</taxon>
        <taxon>Ecdysozoa</taxon>
        <taxon>Nematoda</taxon>
        <taxon>Chromadorea</taxon>
        <taxon>Rhabditida</taxon>
        <taxon>Tylenchina</taxon>
        <taxon>Panagrolaimomorpha</taxon>
        <taxon>Panagrolaimoidea</taxon>
        <taxon>Panagrolaimidae</taxon>
        <taxon>Panagrolaimus</taxon>
    </lineage>
</organism>
<sequence length="207" mass="23650">MTRIVASAKRFINVLYSPKLSLLTDTVMMCGIYGAGDAIAQYYENFDNFQGFNYSRLCRVAAVGLFVGPMSHFYYPILDRVLGSGNSWALVGRKVIVDLICSPTFSVTFVSVVALMEGKSVVEAVQEYRRKFFEIYKLDLCIWPPAQVINFGLIPLRFRVLYIQAMILLYTTFLILEFNCQIPCQTRIRRVQIQIFVLLPNDQPILS</sequence>